<dbReference type="AlphaFoldDB" id="A0A087EKU5"/>
<reference evidence="1 2" key="1">
    <citation type="submission" date="2014-03" db="EMBL/GenBank/DDBJ databases">
        <title>Genomics of Bifidobacteria.</title>
        <authorList>
            <person name="Ventura M."/>
            <person name="Milani C."/>
            <person name="Lugli G.A."/>
        </authorList>
    </citation>
    <scope>NUCLEOTIDE SEQUENCE [LARGE SCALE GENOMIC DNA]</scope>
    <source>
        <strain evidence="1 2">JCM 13495</strain>
    </source>
</reference>
<evidence type="ECO:0000313" key="1">
    <source>
        <dbReference type="EMBL" id="KFJ08396.1"/>
    </source>
</evidence>
<organism evidence="1 2">
    <name type="scientific">Bifidobacterium tsurumiense</name>
    <dbReference type="NCBI Taxonomy" id="356829"/>
    <lineage>
        <taxon>Bacteria</taxon>
        <taxon>Bacillati</taxon>
        <taxon>Actinomycetota</taxon>
        <taxon>Actinomycetes</taxon>
        <taxon>Bifidobacteriales</taxon>
        <taxon>Bifidobacteriaceae</taxon>
        <taxon>Bifidobacterium</taxon>
    </lineage>
</organism>
<dbReference type="EMBL" id="JGZU01000001">
    <property type="protein sequence ID" value="KFJ08396.1"/>
    <property type="molecule type" value="Genomic_DNA"/>
</dbReference>
<proteinExistence type="predicted"/>
<keyword evidence="2" id="KW-1185">Reference proteome</keyword>
<dbReference type="RefSeq" id="WP_238556502.1">
    <property type="nucleotide sequence ID" value="NZ_JGZU01000001.1"/>
</dbReference>
<sequence length="428" mass="48696">MEIDSKMLVASLRNYAEAKHMQLQDVGKQLGFSKDRTKSIFTGRSKLTGDDVLRILMNVDIPLPELKRCRQLWRLRREVLNFERPDDFEQFVDGLNVSATLFPRKVQGSLARSDNERVSTELARDVMSHENWYVLQNGWICALKVEGKWVTFTPFAPDFMTAARTMIGLKWIHRKTETSIPFIDWGTVHGGCPSNEETSRFVGRKLLKYIQSKPDRFPLDDEFRSVVAGKAMGEFQQNRILELEKSLNTVKEIAESSLKYSLSTEKDEYGISPAEIYSSVFDYLESNVTNLYGIHHLLLEYGITIPPQLEEECERVLGLNERHYKYSLYIEPILAVNDLPDRLASSTKAERVQYEKLRADGEEKSKKSKSGVIGQNVCLKSPLMPCAARSERCLNVAVGTFEVGQNVCPERDVARCGARPGSRLNVVV</sequence>
<gene>
    <name evidence="1" type="ORF">BITS_1694</name>
</gene>
<dbReference type="eggNOG" id="ENOG5030MZ7">
    <property type="taxonomic scope" value="Bacteria"/>
</dbReference>
<evidence type="ECO:0000313" key="2">
    <source>
        <dbReference type="Proteomes" id="UP000029080"/>
    </source>
</evidence>
<comment type="caution">
    <text evidence="1">The sequence shown here is derived from an EMBL/GenBank/DDBJ whole genome shotgun (WGS) entry which is preliminary data.</text>
</comment>
<protein>
    <submittedName>
        <fullName evidence="1">Uncharacterized protein</fullName>
    </submittedName>
</protein>
<name>A0A087EKU5_9BIFI</name>
<dbReference type="Proteomes" id="UP000029080">
    <property type="component" value="Unassembled WGS sequence"/>
</dbReference>
<accession>A0A087EKU5</accession>